<dbReference type="Gene3D" id="3.40.50.2000">
    <property type="entry name" value="Glycogen Phosphorylase B"/>
    <property type="match status" value="1"/>
</dbReference>
<gene>
    <name evidence="1" type="ORF">METZ01_LOCUS372905</name>
</gene>
<organism evidence="1">
    <name type="scientific">marine metagenome</name>
    <dbReference type="NCBI Taxonomy" id="408172"/>
    <lineage>
        <taxon>unclassified sequences</taxon>
        <taxon>metagenomes</taxon>
        <taxon>ecological metagenomes</taxon>
    </lineage>
</organism>
<evidence type="ECO:0000313" key="1">
    <source>
        <dbReference type="EMBL" id="SVD20051.1"/>
    </source>
</evidence>
<protein>
    <recommendedName>
        <fullName evidence="2">Glycosyltransferase subfamily 4-like N-terminal domain-containing protein</fullName>
    </recommendedName>
</protein>
<reference evidence="1" key="1">
    <citation type="submission" date="2018-05" db="EMBL/GenBank/DDBJ databases">
        <authorList>
            <person name="Lanie J.A."/>
            <person name="Ng W.-L."/>
            <person name="Kazmierczak K.M."/>
            <person name="Andrzejewski T.M."/>
            <person name="Davidsen T.M."/>
            <person name="Wayne K.J."/>
            <person name="Tettelin H."/>
            <person name="Glass J.I."/>
            <person name="Rusch D."/>
            <person name="Podicherti R."/>
            <person name="Tsui H.-C.T."/>
            <person name="Winkler M.E."/>
        </authorList>
    </citation>
    <scope>NUCLEOTIDE SEQUENCE</scope>
</reference>
<evidence type="ECO:0008006" key="2">
    <source>
        <dbReference type="Google" id="ProtNLM"/>
    </source>
</evidence>
<sequence length="73" mass="8079">VKVALISVHGDPALQAGGKDAGGMNIYIREVAQRLKSEGIEVDIFTREHNRQEELEDEFKVLNIIYINAGDPS</sequence>
<dbReference type="EMBL" id="UINC01135729">
    <property type="protein sequence ID" value="SVD20051.1"/>
    <property type="molecule type" value="Genomic_DNA"/>
</dbReference>
<feature type="non-terminal residue" evidence="1">
    <location>
        <position position="1"/>
    </location>
</feature>
<name>A0A382TF52_9ZZZZ</name>
<feature type="non-terminal residue" evidence="1">
    <location>
        <position position="73"/>
    </location>
</feature>
<accession>A0A382TF52</accession>
<proteinExistence type="predicted"/>
<dbReference type="AlphaFoldDB" id="A0A382TF52"/>